<dbReference type="PRINTS" id="PR00036">
    <property type="entry name" value="HTHLACI"/>
</dbReference>
<dbReference type="CDD" id="cd06291">
    <property type="entry name" value="PBP1_Qymf-like"/>
    <property type="match status" value="1"/>
</dbReference>
<organism evidence="6 7">
    <name type="scientific">Actinomyces marmotae</name>
    <dbReference type="NCBI Taxonomy" id="2737173"/>
    <lineage>
        <taxon>Bacteria</taxon>
        <taxon>Bacillati</taxon>
        <taxon>Actinomycetota</taxon>
        <taxon>Actinomycetes</taxon>
        <taxon>Actinomycetales</taxon>
        <taxon>Actinomycetaceae</taxon>
        <taxon>Actinomyces</taxon>
    </lineage>
</organism>
<dbReference type="KEGG" id="amam:HPC72_05205"/>
<name>A0A6M8BA36_9ACTO</name>
<dbReference type="PROSITE" id="PS00356">
    <property type="entry name" value="HTH_LACI_1"/>
    <property type="match status" value="1"/>
</dbReference>
<keyword evidence="3 6" id="KW-0238">DNA-binding</keyword>
<dbReference type="CDD" id="cd01392">
    <property type="entry name" value="HTH_LacI"/>
    <property type="match status" value="1"/>
</dbReference>
<evidence type="ECO:0000256" key="2">
    <source>
        <dbReference type="ARBA" id="ARBA00023015"/>
    </source>
</evidence>
<dbReference type="RefSeq" id="WP_159522932.1">
    <property type="nucleotide sequence ID" value="NZ_CP053642.1"/>
</dbReference>
<gene>
    <name evidence="6" type="ORF">HPC72_05205</name>
</gene>
<reference evidence="6 7" key="1">
    <citation type="submission" date="2020-05" db="EMBL/GenBank/DDBJ databases">
        <title>Actinomyces sp. zg-325.</title>
        <authorList>
            <person name="Yang C."/>
        </authorList>
    </citation>
    <scope>NUCLEOTIDE SEQUENCE [LARGE SCALE GENOMIC DNA]</scope>
    <source>
        <strain evidence="7">zg-325</strain>
    </source>
</reference>
<accession>A0A6M8BA36</accession>
<proteinExistence type="predicted"/>
<evidence type="ECO:0000313" key="6">
    <source>
        <dbReference type="EMBL" id="QKD79725.1"/>
    </source>
</evidence>
<dbReference type="Gene3D" id="1.10.260.40">
    <property type="entry name" value="lambda repressor-like DNA-binding domains"/>
    <property type="match status" value="1"/>
</dbReference>
<dbReference type="Gene3D" id="3.40.50.2300">
    <property type="match status" value="2"/>
</dbReference>
<sequence>MPQRREPTLADVAELAGVSLTTVSRVINNRGYLSEATKERVGAAIAELNYRPNQAARVLHGMATRSIGVIVPTVALPFFGELAAQLEIALAEHGYRILVCNSQGRAEREREYLDLLVSHRVDGIISSAHNEDLADYGTVRMPLVMIDRDLSPAIPNIRCDNVRGGSLATEHLLQRGSRHPLLLTSRAGRRNGREAGYRSALALAGIEAQVVAVDFNTPEPERTQRINDELTSRLGGFDAVFATDDLTAAGVVEWARSVGLGIPEDLRVIGFDGTRAIRQAVPGLTTIRQPIAELSRRAVAELLAQIEAIHDGVELRALEIAPIELPVELVVGRTT</sequence>
<dbReference type="PANTHER" id="PTHR30146:SF95">
    <property type="entry name" value="RIBOSE OPERON REPRESSOR"/>
    <property type="match status" value="1"/>
</dbReference>
<dbReference type="Pfam" id="PF00356">
    <property type="entry name" value="LacI"/>
    <property type="match status" value="1"/>
</dbReference>
<dbReference type="GO" id="GO:0000976">
    <property type="term" value="F:transcription cis-regulatory region binding"/>
    <property type="evidence" value="ECO:0007669"/>
    <property type="project" value="TreeGrafter"/>
</dbReference>
<dbReference type="GO" id="GO:0003700">
    <property type="term" value="F:DNA-binding transcription factor activity"/>
    <property type="evidence" value="ECO:0007669"/>
    <property type="project" value="TreeGrafter"/>
</dbReference>
<dbReference type="PROSITE" id="PS50932">
    <property type="entry name" value="HTH_LACI_2"/>
    <property type="match status" value="1"/>
</dbReference>
<dbReference type="PANTHER" id="PTHR30146">
    <property type="entry name" value="LACI-RELATED TRANSCRIPTIONAL REPRESSOR"/>
    <property type="match status" value="1"/>
</dbReference>
<dbReference type="EMBL" id="CP053642">
    <property type="protein sequence ID" value="QKD79725.1"/>
    <property type="molecule type" value="Genomic_DNA"/>
</dbReference>
<dbReference type="SMART" id="SM00354">
    <property type="entry name" value="HTH_LACI"/>
    <property type="match status" value="1"/>
</dbReference>
<protein>
    <submittedName>
        <fullName evidence="6">LacI family DNA-binding transcriptional regulator</fullName>
    </submittedName>
</protein>
<dbReference type="InterPro" id="IPR028082">
    <property type="entry name" value="Peripla_BP_I"/>
</dbReference>
<dbReference type="SUPFAM" id="SSF47413">
    <property type="entry name" value="lambda repressor-like DNA-binding domains"/>
    <property type="match status" value="1"/>
</dbReference>
<keyword evidence="1" id="KW-0678">Repressor</keyword>
<dbReference type="AlphaFoldDB" id="A0A6M8BA36"/>
<evidence type="ECO:0000259" key="5">
    <source>
        <dbReference type="PROSITE" id="PS50932"/>
    </source>
</evidence>
<evidence type="ECO:0000313" key="7">
    <source>
        <dbReference type="Proteomes" id="UP000504752"/>
    </source>
</evidence>
<feature type="domain" description="HTH lacI-type" evidence="5">
    <location>
        <begin position="7"/>
        <end position="61"/>
    </location>
</feature>
<dbReference type="Pfam" id="PF13377">
    <property type="entry name" value="Peripla_BP_3"/>
    <property type="match status" value="1"/>
</dbReference>
<keyword evidence="2" id="KW-0805">Transcription regulation</keyword>
<dbReference type="InterPro" id="IPR046335">
    <property type="entry name" value="LacI/GalR-like_sensor"/>
</dbReference>
<dbReference type="InterPro" id="IPR010982">
    <property type="entry name" value="Lambda_DNA-bd_dom_sf"/>
</dbReference>
<dbReference type="InterPro" id="IPR000843">
    <property type="entry name" value="HTH_LacI"/>
</dbReference>
<evidence type="ECO:0000256" key="3">
    <source>
        <dbReference type="ARBA" id="ARBA00023125"/>
    </source>
</evidence>
<evidence type="ECO:0000256" key="4">
    <source>
        <dbReference type="ARBA" id="ARBA00023163"/>
    </source>
</evidence>
<dbReference type="SUPFAM" id="SSF53822">
    <property type="entry name" value="Periplasmic binding protein-like I"/>
    <property type="match status" value="1"/>
</dbReference>
<evidence type="ECO:0000256" key="1">
    <source>
        <dbReference type="ARBA" id="ARBA00022491"/>
    </source>
</evidence>
<keyword evidence="4" id="KW-0804">Transcription</keyword>
<keyword evidence="7" id="KW-1185">Reference proteome</keyword>
<dbReference type="Proteomes" id="UP000504752">
    <property type="component" value="Chromosome"/>
</dbReference>